<name>A0A6I2RSH8_FLAPL</name>
<organism evidence="1 2">
    <name type="scientific">Flavonifractor plautii</name>
    <name type="common">Fusobacterium plautii</name>
    <dbReference type="NCBI Taxonomy" id="292800"/>
    <lineage>
        <taxon>Bacteria</taxon>
        <taxon>Bacillati</taxon>
        <taxon>Bacillota</taxon>
        <taxon>Clostridia</taxon>
        <taxon>Eubacteriales</taxon>
        <taxon>Oscillospiraceae</taxon>
        <taxon>Flavonifractor</taxon>
    </lineage>
</organism>
<dbReference type="Proteomes" id="UP000429811">
    <property type="component" value="Unassembled WGS sequence"/>
</dbReference>
<dbReference type="AlphaFoldDB" id="A0A6I2RSH8"/>
<dbReference type="EMBL" id="WKPO01000026">
    <property type="protein sequence ID" value="MSB50149.1"/>
    <property type="molecule type" value="Genomic_DNA"/>
</dbReference>
<comment type="caution">
    <text evidence="1">The sequence shown here is derived from an EMBL/GenBank/DDBJ whole genome shotgun (WGS) entry which is preliminary data.</text>
</comment>
<dbReference type="RefSeq" id="WP_154250842.1">
    <property type="nucleotide sequence ID" value="NZ_WKPO01000026.1"/>
</dbReference>
<protein>
    <submittedName>
        <fullName evidence="1">Uncharacterized protein</fullName>
    </submittedName>
</protein>
<reference evidence="1 2" key="1">
    <citation type="journal article" date="2019" name="Nat. Med.">
        <title>A library of human gut bacterial isolates paired with longitudinal multiomics data enables mechanistic microbiome research.</title>
        <authorList>
            <person name="Poyet M."/>
            <person name="Groussin M."/>
            <person name="Gibbons S.M."/>
            <person name="Avila-Pacheco J."/>
            <person name="Jiang X."/>
            <person name="Kearney S.M."/>
            <person name="Perrotta A.R."/>
            <person name="Berdy B."/>
            <person name="Zhao S."/>
            <person name="Lieberman T.D."/>
            <person name="Swanson P.K."/>
            <person name="Smith M."/>
            <person name="Roesemann S."/>
            <person name="Alexander J.E."/>
            <person name="Rich S.A."/>
            <person name="Livny J."/>
            <person name="Vlamakis H."/>
            <person name="Clish C."/>
            <person name="Bullock K."/>
            <person name="Deik A."/>
            <person name="Scott J."/>
            <person name="Pierce K.A."/>
            <person name="Xavier R.J."/>
            <person name="Alm E.J."/>
        </authorList>
    </citation>
    <scope>NUCLEOTIDE SEQUENCE [LARGE SCALE GENOMIC DNA]</scope>
    <source>
        <strain evidence="1 2">BIOML-A5</strain>
    </source>
</reference>
<accession>A0A6I2RSH8</accession>
<proteinExistence type="predicted"/>
<evidence type="ECO:0000313" key="1">
    <source>
        <dbReference type="EMBL" id="MSB50149.1"/>
    </source>
</evidence>
<evidence type="ECO:0000313" key="2">
    <source>
        <dbReference type="Proteomes" id="UP000429811"/>
    </source>
</evidence>
<gene>
    <name evidence="1" type="ORF">GKE90_15815</name>
</gene>
<sequence>MKGNFVETGLLEIHRFLPPALLEGFDIEEIGLDEFLRYVAKARYIQELEEGIVARAISEVFSE</sequence>